<gene>
    <name evidence="1" type="ORF">DESPIG_01323</name>
</gene>
<name>B6WTB8_9BACT</name>
<dbReference type="AlphaFoldDB" id="B6WTB8"/>
<dbReference type="RefSeq" id="WP_006005942.1">
    <property type="nucleotide sequence ID" value="NZ_DS996355.1"/>
</dbReference>
<accession>B6WTB8</accession>
<organism evidence="1 2">
    <name type="scientific">Desulfovibrio piger ATCC 29098</name>
    <dbReference type="NCBI Taxonomy" id="411464"/>
    <lineage>
        <taxon>Bacteria</taxon>
        <taxon>Pseudomonadati</taxon>
        <taxon>Thermodesulfobacteriota</taxon>
        <taxon>Desulfovibrionia</taxon>
        <taxon>Desulfovibrionales</taxon>
        <taxon>Desulfovibrionaceae</taxon>
        <taxon>Desulfovibrio</taxon>
    </lineage>
</organism>
<proteinExistence type="predicted"/>
<evidence type="ECO:0000313" key="2">
    <source>
        <dbReference type="Proteomes" id="UP000003676"/>
    </source>
</evidence>
<evidence type="ECO:0000313" key="1">
    <source>
        <dbReference type="EMBL" id="EEB33808.1"/>
    </source>
</evidence>
<protein>
    <submittedName>
        <fullName evidence="1">Uncharacterized protein</fullName>
    </submittedName>
</protein>
<reference evidence="1 2" key="2">
    <citation type="submission" date="2008-10" db="EMBL/GenBank/DDBJ databases">
        <authorList>
            <person name="Fulton L."/>
            <person name="Clifton S."/>
            <person name="Fulton B."/>
            <person name="Xu J."/>
            <person name="Minx P."/>
            <person name="Pepin K.H."/>
            <person name="Johnson M."/>
            <person name="Bhonagiri V."/>
            <person name="Nash W.E."/>
            <person name="Mardis E.R."/>
            <person name="Wilson R.K."/>
        </authorList>
    </citation>
    <scope>NUCLEOTIDE SEQUENCE [LARGE SCALE GENOMIC DNA]</scope>
    <source>
        <strain evidence="1 2">ATCC 29098</strain>
    </source>
</reference>
<reference evidence="1 2" key="1">
    <citation type="submission" date="2008-10" db="EMBL/GenBank/DDBJ databases">
        <title>Draft genome sequence of Desulvovibrio piger (ATCC 29098).</title>
        <authorList>
            <person name="Sudarsanam P."/>
            <person name="Ley R."/>
            <person name="Guruge J."/>
            <person name="Turnbaugh P.J."/>
            <person name="Mahowald M."/>
            <person name="Liep D."/>
            <person name="Gordon J."/>
        </authorList>
    </citation>
    <scope>NUCLEOTIDE SEQUENCE [LARGE SCALE GENOMIC DNA]</scope>
    <source>
        <strain evidence="1 2">ATCC 29098</strain>
    </source>
</reference>
<dbReference type="EMBL" id="ABXU01000030">
    <property type="protein sequence ID" value="EEB33808.1"/>
    <property type="molecule type" value="Genomic_DNA"/>
</dbReference>
<comment type="caution">
    <text evidence="1">The sequence shown here is derived from an EMBL/GenBank/DDBJ whole genome shotgun (WGS) entry which is preliminary data.</text>
</comment>
<dbReference type="Proteomes" id="UP000003676">
    <property type="component" value="Unassembled WGS sequence"/>
</dbReference>
<dbReference type="HOGENOM" id="CLU_1056595_0_0_7"/>
<sequence length="263" mass="29595">MALLNFLYKNESILSSLTAQIFHGKTIKIDTEKKSTDTSNYGVKVDCKLLGWNTGASKGGEERFVETIDPHDEAILNTLTHLQQYCVDEKEIDENKLVFLSGKIVFIPFEQRRFIIDIGFEQIKHSNPTNLPKNQREKFFELSKNACLGSQDESTFYFKSKGGKVYWGSLERRALASFVNSLQISYGINPIPVLLFAKCAGKYNTDINIADDLILTQRMQNMASLANKIVCGNLDIDYTLIPLAIMQPIDAEPLNQDVEAPGE</sequence>